<evidence type="ECO:0000313" key="2">
    <source>
        <dbReference type="Proteomes" id="UP000193144"/>
    </source>
</evidence>
<evidence type="ECO:0008006" key="3">
    <source>
        <dbReference type="Google" id="ProtNLM"/>
    </source>
</evidence>
<keyword evidence="2" id="KW-1185">Reference proteome</keyword>
<name>A0A1Y1Y4X7_9PLEO</name>
<gene>
    <name evidence="1" type="ORF">BCR34DRAFT_580744</name>
</gene>
<reference evidence="1 2" key="1">
    <citation type="submission" date="2016-07" db="EMBL/GenBank/DDBJ databases">
        <title>Pervasive Adenine N6-methylation of Active Genes in Fungi.</title>
        <authorList>
            <consortium name="DOE Joint Genome Institute"/>
            <person name="Mondo S.J."/>
            <person name="Dannebaum R.O."/>
            <person name="Kuo R.C."/>
            <person name="Labutti K."/>
            <person name="Haridas S."/>
            <person name="Kuo A."/>
            <person name="Salamov A."/>
            <person name="Ahrendt S.R."/>
            <person name="Lipzen A."/>
            <person name="Sullivan W."/>
            <person name="Andreopoulos W.B."/>
            <person name="Clum A."/>
            <person name="Lindquist E."/>
            <person name="Daum C."/>
            <person name="Ramamoorthy G.K."/>
            <person name="Gryganskyi A."/>
            <person name="Culley D."/>
            <person name="Magnuson J.K."/>
            <person name="James T.Y."/>
            <person name="O'Malley M.A."/>
            <person name="Stajich J.E."/>
            <person name="Spatafora J.W."/>
            <person name="Visel A."/>
            <person name="Grigoriev I.V."/>
        </authorList>
    </citation>
    <scope>NUCLEOTIDE SEQUENCE [LARGE SCALE GENOMIC DNA]</scope>
    <source>
        <strain evidence="1 2">CBS 115471</strain>
    </source>
</reference>
<sequence length="95" mass="10452">MTSATNNGERGTPKYSAPEVASWIPSGRAADIFSLGCIDNNCLLLVGTRIAMCSNSWILGNAKYSIFPPIFLPNPELLTQPRISPLYRRRTSYST</sequence>
<comment type="caution">
    <text evidence="1">The sequence shown here is derived from an EMBL/GenBank/DDBJ whole genome shotgun (WGS) entry which is preliminary data.</text>
</comment>
<accession>A0A1Y1Y4X7</accession>
<dbReference type="InterPro" id="IPR011009">
    <property type="entry name" value="Kinase-like_dom_sf"/>
</dbReference>
<dbReference type="EMBL" id="MCFA01000358">
    <property type="protein sequence ID" value="ORX93070.1"/>
    <property type="molecule type" value="Genomic_DNA"/>
</dbReference>
<protein>
    <recommendedName>
        <fullName evidence="3">Protein kinase domain-containing protein</fullName>
    </recommendedName>
</protein>
<dbReference type="Proteomes" id="UP000193144">
    <property type="component" value="Unassembled WGS sequence"/>
</dbReference>
<dbReference type="SUPFAM" id="SSF56112">
    <property type="entry name" value="Protein kinase-like (PK-like)"/>
    <property type="match status" value="1"/>
</dbReference>
<dbReference type="Gene3D" id="1.10.510.10">
    <property type="entry name" value="Transferase(Phosphotransferase) domain 1"/>
    <property type="match status" value="1"/>
</dbReference>
<proteinExistence type="predicted"/>
<dbReference type="STRING" id="1231657.A0A1Y1Y4X7"/>
<dbReference type="OrthoDB" id="4062651at2759"/>
<dbReference type="AlphaFoldDB" id="A0A1Y1Y4X7"/>
<organism evidence="1 2">
    <name type="scientific">Clohesyomyces aquaticus</name>
    <dbReference type="NCBI Taxonomy" id="1231657"/>
    <lineage>
        <taxon>Eukaryota</taxon>
        <taxon>Fungi</taxon>
        <taxon>Dikarya</taxon>
        <taxon>Ascomycota</taxon>
        <taxon>Pezizomycotina</taxon>
        <taxon>Dothideomycetes</taxon>
        <taxon>Pleosporomycetidae</taxon>
        <taxon>Pleosporales</taxon>
        <taxon>Lindgomycetaceae</taxon>
        <taxon>Clohesyomyces</taxon>
    </lineage>
</organism>
<evidence type="ECO:0000313" key="1">
    <source>
        <dbReference type="EMBL" id="ORX93070.1"/>
    </source>
</evidence>